<dbReference type="AlphaFoldDB" id="A0A918LNF1"/>
<evidence type="ECO:0000313" key="2">
    <source>
        <dbReference type="EMBL" id="GGT26628.1"/>
    </source>
</evidence>
<dbReference type="EMBL" id="BMQQ01000005">
    <property type="protein sequence ID" value="GGT26628.1"/>
    <property type="molecule type" value="Genomic_DNA"/>
</dbReference>
<accession>A0A918LNF1</accession>
<sequence length="97" mass="9773">MLSEGLPRDLPPPNAASPRKTGKGLRRRSEALSEAKPQVGADESGCTPGSVPRDLAVVEATAIHLGPVLPPASCGLPADSGGQPSIVRAGPSEDDPS</sequence>
<reference evidence="2" key="1">
    <citation type="journal article" date="2014" name="Int. J. Syst. Evol. Microbiol.">
        <title>Complete genome sequence of Corynebacterium casei LMG S-19264T (=DSM 44701T), isolated from a smear-ripened cheese.</title>
        <authorList>
            <consortium name="US DOE Joint Genome Institute (JGI-PGF)"/>
            <person name="Walter F."/>
            <person name="Albersmeier A."/>
            <person name="Kalinowski J."/>
            <person name="Ruckert C."/>
        </authorList>
    </citation>
    <scope>NUCLEOTIDE SEQUENCE</scope>
    <source>
        <strain evidence="2">JCM 3172</strain>
    </source>
</reference>
<reference evidence="2" key="2">
    <citation type="submission" date="2020-09" db="EMBL/GenBank/DDBJ databases">
        <authorList>
            <person name="Sun Q."/>
            <person name="Ohkuma M."/>
        </authorList>
    </citation>
    <scope>NUCLEOTIDE SEQUENCE</scope>
    <source>
        <strain evidence="2">JCM 3172</strain>
    </source>
</reference>
<evidence type="ECO:0000256" key="1">
    <source>
        <dbReference type="SAM" id="MobiDB-lite"/>
    </source>
</evidence>
<evidence type="ECO:0000313" key="3">
    <source>
        <dbReference type="Proteomes" id="UP000619486"/>
    </source>
</evidence>
<gene>
    <name evidence="2" type="ORF">GCM10014713_19730</name>
</gene>
<comment type="caution">
    <text evidence="2">The sequence shown here is derived from an EMBL/GenBank/DDBJ whole genome shotgun (WGS) entry which is preliminary data.</text>
</comment>
<keyword evidence="3" id="KW-1185">Reference proteome</keyword>
<organism evidence="2 3">
    <name type="scientific">Streptomyces purpureus</name>
    <dbReference type="NCBI Taxonomy" id="1951"/>
    <lineage>
        <taxon>Bacteria</taxon>
        <taxon>Bacillati</taxon>
        <taxon>Actinomycetota</taxon>
        <taxon>Actinomycetes</taxon>
        <taxon>Kitasatosporales</taxon>
        <taxon>Streptomycetaceae</taxon>
        <taxon>Streptomyces</taxon>
    </lineage>
</organism>
<feature type="region of interest" description="Disordered" evidence="1">
    <location>
        <begin position="73"/>
        <end position="97"/>
    </location>
</feature>
<feature type="region of interest" description="Disordered" evidence="1">
    <location>
        <begin position="1"/>
        <end position="52"/>
    </location>
</feature>
<name>A0A918LNF1_9ACTN</name>
<proteinExistence type="predicted"/>
<dbReference type="Proteomes" id="UP000619486">
    <property type="component" value="Unassembled WGS sequence"/>
</dbReference>
<protein>
    <submittedName>
        <fullName evidence="2">Uncharacterized protein</fullName>
    </submittedName>
</protein>